<comment type="caution">
    <text evidence="8">The sequence shown here is derived from an EMBL/GenBank/DDBJ whole genome shotgun (WGS) entry which is preliminary data.</text>
</comment>
<dbReference type="PANTHER" id="PTHR30629">
    <property type="entry name" value="PROPHAGE INTEGRASE"/>
    <property type="match status" value="1"/>
</dbReference>
<accession>A0A6I4TGJ5</accession>
<evidence type="ECO:0000259" key="7">
    <source>
        <dbReference type="PROSITE" id="PS51900"/>
    </source>
</evidence>
<feature type="domain" description="Core-binding (CB)" evidence="7">
    <location>
        <begin position="98"/>
        <end position="179"/>
    </location>
</feature>
<protein>
    <submittedName>
        <fullName evidence="8">Tyrosine-type recombinase/integrase</fullName>
    </submittedName>
</protein>
<dbReference type="InterPro" id="IPR044068">
    <property type="entry name" value="CB"/>
</dbReference>
<dbReference type="PROSITE" id="PS51900">
    <property type="entry name" value="CB"/>
    <property type="match status" value="1"/>
</dbReference>
<dbReference type="Gene3D" id="3.30.160.390">
    <property type="entry name" value="Integrase, DNA-binding domain"/>
    <property type="match status" value="1"/>
</dbReference>
<dbReference type="CDD" id="cd00801">
    <property type="entry name" value="INT_P4_C"/>
    <property type="match status" value="1"/>
</dbReference>
<dbReference type="Gene3D" id="1.10.443.10">
    <property type="entry name" value="Intergrase catalytic core"/>
    <property type="match status" value="1"/>
</dbReference>
<dbReference type="RefSeq" id="WP_160611617.1">
    <property type="nucleotide sequence ID" value="NZ_WTZA01000002.1"/>
</dbReference>
<dbReference type="InterPro" id="IPR010998">
    <property type="entry name" value="Integrase_recombinase_N"/>
</dbReference>
<feature type="domain" description="Tyr recombinase" evidence="6">
    <location>
        <begin position="203"/>
        <end position="386"/>
    </location>
</feature>
<dbReference type="InterPro" id="IPR013762">
    <property type="entry name" value="Integrase-like_cat_sf"/>
</dbReference>
<dbReference type="GO" id="GO:0003677">
    <property type="term" value="F:DNA binding"/>
    <property type="evidence" value="ECO:0007669"/>
    <property type="project" value="UniProtKB-UniRule"/>
</dbReference>
<evidence type="ECO:0000256" key="5">
    <source>
        <dbReference type="PROSITE-ProRule" id="PRU01248"/>
    </source>
</evidence>
<dbReference type="InterPro" id="IPR038488">
    <property type="entry name" value="Integrase_DNA-bd_sf"/>
</dbReference>
<dbReference type="GO" id="GO:0006310">
    <property type="term" value="P:DNA recombination"/>
    <property type="evidence" value="ECO:0007669"/>
    <property type="project" value="UniProtKB-KW"/>
</dbReference>
<dbReference type="Pfam" id="PF00589">
    <property type="entry name" value="Phage_integrase"/>
    <property type="match status" value="1"/>
</dbReference>
<evidence type="ECO:0000313" key="8">
    <source>
        <dbReference type="EMBL" id="MXO75727.1"/>
    </source>
</evidence>
<dbReference type="InterPro" id="IPR011010">
    <property type="entry name" value="DNA_brk_join_enz"/>
</dbReference>
<dbReference type="Pfam" id="PF13356">
    <property type="entry name" value="Arm-DNA-bind_3"/>
    <property type="match status" value="1"/>
</dbReference>
<evidence type="ECO:0000313" key="9">
    <source>
        <dbReference type="Proteomes" id="UP000439522"/>
    </source>
</evidence>
<proteinExistence type="inferred from homology"/>
<dbReference type="OrthoDB" id="7388552at2"/>
<dbReference type="SUPFAM" id="SSF56349">
    <property type="entry name" value="DNA breaking-rejoining enzymes"/>
    <property type="match status" value="1"/>
</dbReference>
<dbReference type="PROSITE" id="PS51898">
    <property type="entry name" value="TYR_RECOMBINASE"/>
    <property type="match status" value="1"/>
</dbReference>
<comment type="similarity">
    <text evidence="1">Belongs to the 'phage' integrase family.</text>
</comment>
<dbReference type="GO" id="GO:0015074">
    <property type="term" value="P:DNA integration"/>
    <property type="evidence" value="ECO:0007669"/>
    <property type="project" value="UniProtKB-KW"/>
</dbReference>
<organism evidence="8 9">
    <name type="scientific">Tsuneonella aeria</name>
    <dbReference type="NCBI Taxonomy" id="1837929"/>
    <lineage>
        <taxon>Bacteria</taxon>
        <taxon>Pseudomonadati</taxon>
        <taxon>Pseudomonadota</taxon>
        <taxon>Alphaproteobacteria</taxon>
        <taxon>Sphingomonadales</taxon>
        <taxon>Erythrobacteraceae</taxon>
        <taxon>Tsuneonella</taxon>
    </lineage>
</organism>
<keyword evidence="9" id="KW-1185">Reference proteome</keyword>
<dbReference type="Proteomes" id="UP000439522">
    <property type="component" value="Unassembled WGS sequence"/>
</dbReference>
<keyword evidence="2" id="KW-0229">DNA integration</keyword>
<reference evidence="8 9" key="1">
    <citation type="submission" date="2019-12" db="EMBL/GenBank/DDBJ databases">
        <title>Genomic-based taxomic classification of the family Erythrobacteraceae.</title>
        <authorList>
            <person name="Xu L."/>
        </authorList>
    </citation>
    <scope>NUCLEOTIDE SEQUENCE [LARGE SCALE GENOMIC DNA]</scope>
    <source>
        <strain evidence="8 9">100921-2</strain>
    </source>
</reference>
<evidence type="ECO:0000259" key="6">
    <source>
        <dbReference type="PROSITE" id="PS51898"/>
    </source>
</evidence>
<keyword evidence="3 5" id="KW-0238">DNA-binding</keyword>
<evidence type="ECO:0000256" key="1">
    <source>
        <dbReference type="ARBA" id="ARBA00008857"/>
    </source>
</evidence>
<dbReference type="PANTHER" id="PTHR30629:SF2">
    <property type="entry name" value="PROPHAGE INTEGRASE INTS-RELATED"/>
    <property type="match status" value="1"/>
</dbReference>
<dbReference type="InterPro" id="IPR050808">
    <property type="entry name" value="Phage_Integrase"/>
</dbReference>
<dbReference type="EMBL" id="WTZA01000002">
    <property type="protein sequence ID" value="MXO75727.1"/>
    <property type="molecule type" value="Genomic_DNA"/>
</dbReference>
<evidence type="ECO:0000256" key="2">
    <source>
        <dbReference type="ARBA" id="ARBA00022908"/>
    </source>
</evidence>
<dbReference type="InterPro" id="IPR053876">
    <property type="entry name" value="Phage_int_M"/>
</dbReference>
<dbReference type="InterPro" id="IPR002104">
    <property type="entry name" value="Integrase_catalytic"/>
</dbReference>
<dbReference type="InterPro" id="IPR025166">
    <property type="entry name" value="Integrase_DNA_bind_dom"/>
</dbReference>
<dbReference type="Gene3D" id="1.10.150.130">
    <property type="match status" value="1"/>
</dbReference>
<evidence type="ECO:0000256" key="3">
    <source>
        <dbReference type="ARBA" id="ARBA00023125"/>
    </source>
</evidence>
<evidence type="ECO:0000256" key="4">
    <source>
        <dbReference type="ARBA" id="ARBA00023172"/>
    </source>
</evidence>
<keyword evidence="4" id="KW-0233">DNA recombination</keyword>
<name>A0A6I4TGJ5_9SPHN</name>
<dbReference type="Pfam" id="PF22022">
    <property type="entry name" value="Phage_int_M"/>
    <property type="match status" value="1"/>
</dbReference>
<gene>
    <name evidence="8" type="ORF">GRI40_10910</name>
</gene>
<dbReference type="AlphaFoldDB" id="A0A6I4TGJ5"/>
<sequence length="409" mass="46354">MALTDLEIRQAIPRDKEWKLTDGNGLYLLIRPSGSKLWRFKYRARGKEQKLSFGAYPQISLKEARLRRDEARVEIGRGGDPARNKRQAKIDAIIRAGDTFEKVAQEYVAKCEAEGFATATLVKANWFISLFNRDIGQRPVAEITPHEMLVALKRIERGGRRESARRARSFASRVFRYAVATLRAEHDPCAPLKGALTAPVVRHYPAITDPAKLGGLLRSIEAYEGNHVTMYALRMAPHVFVRPGELRHAEWSEFDLERAVWRIPAGKMKSRRDHAVPLSRQVLAMLKEWAGLQGMAGYVFPAMHTRKRPMSENTINASLRRMGYSGEEMTAHGLRSTASTLLNESGLWSHDAIERALAHQDSNVVRGIYHRGQHWDERVRMAQWWSDYLDSLRLSAMVGDSGRETSGQA</sequence>